<dbReference type="SUPFAM" id="SSF55545">
    <property type="entry name" value="beta-N-acetylhexosaminidase-like domain"/>
    <property type="match status" value="1"/>
</dbReference>
<reference evidence="11" key="1">
    <citation type="submission" date="2021-01" db="EMBL/GenBank/DDBJ databases">
        <title>Adiantum capillus-veneris genome.</title>
        <authorList>
            <person name="Fang Y."/>
            <person name="Liao Q."/>
        </authorList>
    </citation>
    <scope>NUCLEOTIDE SEQUENCE</scope>
    <source>
        <strain evidence="11">H3</strain>
        <tissue evidence="11">Leaf</tissue>
    </source>
</reference>
<dbReference type="GO" id="GO:0005975">
    <property type="term" value="P:carbohydrate metabolic process"/>
    <property type="evidence" value="ECO:0007669"/>
    <property type="project" value="InterPro"/>
</dbReference>
<dbReference type="CDD" id="cd06562">
    <property type="entry name" value="GH20_HexA_HexB-like"/>
    <property type="match status" value="1"/>
</dbReference>
<dbReference type="InterPro" id="IPR017853">
    <property type="entry name" value="GH"/>
</dbReference>
<comment type="caution">
    <text evidence="11">The sequence shown here is derived from an EMBL/GenBank/DDBJ whole genome shotgun (WGS) entry which is preliminary data.</text>
</comment>
<dbReference type="InterPro" id="IPR025705">
    <property type="entry name" value="Beta_hexosaminidase_sua/sub"/>
</dbReference>
<evidence type="ECO:0000259" key="10">
    <source>
        <dbReference type="Pfam" id="PF14845"/>
    </source>
</evidence>
<dbReference type="PANTHER" id="PTHR22600">
    <property type="entry name" value="BETA-HEXOSAMINIDASE"/>
    <property type="match status" value="1"/>
</dbReference>
<keyword evidence="3" id="KW-0732">Signal</keyword>
<dbReference type="AlphaFoldDB" id="A0A9D4V2I8"/>
<feature type="domain" description="Beta-hexosaminidase eukaryotic type N-terminal" evidence="10">
    <location>
        <begin position="40"/>
        <end position="164"/>
    </location>
</feature>
<dbReference type="PANTHER" id="PTHR22600:SF26">
    <property type="entry name" value="BETA-N-ACETYLHEXOSAMINIDASE"/>
    <property type="match status" value="1"/>
</dbReference>
<dbReference type="Pfam" id="PF14845">
    <property type="entry name" value="Glycohydro_20b2"/>
    <property type="match status" value="1"/>
</dbReference>
<dbReference type="InterPro" id="IPR015883">
    <property type="entry name" value="Glyco_hydro_20_cat"/>
</dbReference>
<dbReference type="EC" id="3.2.1.52" evidence="7"/>
<feature type="active site" description="Proton donor" evidence="8">
    <location>
        <position position="347"/>
    </location>
</feature>
<gene>
    <name evidence="11" type="ORF">GOP47_0006257</name>
</gene>
<evidence type="ECO:0000256" key="2">
    <source>
        <dbReference type="ARBA" id="ARBA00006285"/>
    </source>
</evidence>
<dbReference type="EMBL" id="JABFUD020000006">
    <property type="protein sequence ID" value="KAI5078586.1"/>
    <property type="molecule type" value="Genomic_DNA"/>
</dbReference>
<dbReference type="Proteomes" id="UP000886520">
    <property type="component" value="Chromosome 6"/>
</dbReference>
<keyword evidence="4 7" id="KW-0378">Hydrolase</keyword>
<dbReference type="FunFam" id="3.20.20.80:FF:000063">
    <property type="entry name" value="Beta-hexosaminidase"/>
    <property type="match status" value="1"/>
</dbReference>
<keyword evidence="12" id="KW-1185">Reference proteome</keyword>
<evidence type="ECO:0000256" key="4">
    <source>
        <dbReference type="ARBA" id="ARBA00022801"/>
    </source>
</evidence>
<evidence type="ECO:0000256" key="3">
    <source>
        <dbReference type="ARBA" id="ARBA00022729"/>
    </source>
</evidence>
<comment type="similarity">
    <text evidence="2 7">Belongs to the glycosyl hydrolase 20 family.</text>
</comment>
<sequence>MLNEARFACARFAVMESFLLIFLPLVALMVKQVALAEVFLWPQPRSISWGSGLPIFLSDSFHFRLPDQSPPELLLAASRYRRLIFREKWVPVAVSTNKTSFVADVIPLELSYLTVSVADLHADLQQGVKEGYTLTIPDGGGSNTSLKADTVWGALHGFETFSQLVQWDKVAGKVVLERGVTLSDAPLYGYRGIMLDVARNFYPIPDLMRTVRAMAHNKLNVLHLHFTDSQSFPLEILSEPELASKGTFGPQFIYYASDIRRLVSYARYYGVRIVPEIDNPGHSGSWAGAYPDLVTCYDKFWLPDMAVEPAPGQLNPLKNETYRVLKNVIDDVASAFPDQLFHGGKDEPITACWESSPDIAEYLKQGNNTLSTLLEKFVRLTHPYITSNNKTAIYWEDILLSDDVHVSSSFLPPETTILETWNEGPLNTKRLTAAGYRTIVASADFYYLDCGIGDFVGNNTNVDQQVNPTPGTPSYNYGGSGGSWCAPYKTWQRIYDYDITYNLTKEEAGLVMGGEVCLWSEQADETVLDGLLWPRASALAESLWSGNRDGKGERRSVDALYRLSDWRYHMVSRGIKAMPIQPLWCLKHPGECNYA</sequence>
<keyword evidence="5" id="KW-0325">Glycoprotein</keyword>
<organism evidence="11 12">
    <name type="scientific">Adiantum capillus-veneris</name>
    <name type="common">Maidenhair fern</name>
    <dbReference type="NCBI Taxonomy" id="13818"/>
    <lineage>
        <taxon>Eukaryota</taxon>
        <taxon>Viridiplantae</taxon>
        <taxon>Streptophyta</taxon>
        <taxon>Embryophyta</taxon>
        <taxon>Tracheophyta</taxon>
        <taxon>Polypodiopsida</taxon>
        <taxon>Polypodiidae</taxon>
        <taxon>Polypodiales</taxon>
        <taxon>Pteridineae</taxon>
        <taxon>Pteridaceae</taxon>
        <taxon>Vittarioideae</taxon>
        <taxon>Adiantum</taxon>
    </lineage>
</organism>
<evidence type="ECO:0000256" key="8">
    <source>
        <dbReference type="PIRSR" id="PIRSR001093-1"/>
    </source>
</evidence>
<protein>
    <recommendedName>
        <fullName evidence="7">Beta-hexosaminidase</fullName>
        <ecNumber evidence="7">3.2.1.52</ecNumber>
    </recommendedName>
</protein>
<dbReference type="InterPro" id="IPR029018">
    <property type="entry name" value="Hex-like_dom2"/>
</dbReference>
<keyword evidence="6 7" id="KW-0326">Glycosidase</keyword>
<evidence type="ECO:0000313" key="12">
    <source>
        <dbReference type="Proteomes" id="UP000886520"/>
    </source>
</evidence>
<dbReference type="PIRSF" id="PIRSF001093">
    <property type="entry name" value="B-hxosamndse_ab_euk"/>
    <property type="match status" value="1"/>
</dbReference>
<dbReference type="GO" id="GO:0030203">
    <property type="term" value="P:glycosaminoglycan metabolic process"/>
    <property type="evidence" value="ECO:0007669"/>
    <property type="project" value="TreeGrafter"/>
</dbReference>
<evidence type="ECO:0000259" key="9">
    <source>
        <dbReference type="Pfam" id="PF00728"/>
    </source>
</evidence>
<comment type="catalytic activity">
    <reaction evidence="1 7">
        <text>Hydrolysis of terminal non-reducing N-acetyl-D-hexosamine residues in N-acetyl-beta-D-hexosaminides.</text>
        <dbReference type="EC" id="3.2.1.52"/>
    </reaction>
</comment>
<dbReference type="Gene3D" id="3.30.379.10">
    <property type="entry name" value="Chitobiase/beta-hexosaminidase domain 2-like"/>
    <property type="match status" value="1"/>
</dbReference>
<dbReference type="Pfam" id="PF00728">
    <property type="entry name" value="Glyco_hydro_20"/>
    <property type="match status" value="1"/>
</dbReference>
<name>A0A9D4V2I8_ADICA</name>
<dbReference type="OrthoDB" id="428480at2759"/>
<dbReference type="GO" id="GO:0004563">
    <property type="term" value="F:beta-N-acetylhexosaminidase activity"/>
    <property type="evidence" value="ECO:0007669"/>
    <property type="project" value="UniProtKB-EC"/>
</dbReference>
<proteinExistence type="inferred from homology"/>
<dbReference type="SUPFAM" id="SSF51445">
    <property type="entry name" value="(Trans)glycosidases"/>
    <property type="match status" value="1"/>
</dbReference>
<dbReference type="InterPro" id="IPR029019">
    <property type="entry name" value="HEX_eukaryotic_N"/>
</dbReference>
<evidence type="ECO:0000256" key="5">
    <source>
        <dbReference type="ARBA" id="ARBA00023180"/>
    </source>
</evidence>
<accession>A0A9D4V2I8</accession>
<dbReference type="GO" id="GO:0016020">
    <property type="term" value="C:membrane"/>
    <property type="evidence" value="ECO:0007669"/>
    <property type="project" value="TreeGrafter"/>
</dbReference>
<feature type="domain" description="Glycoside hydrolase family 20 catalytic" evidence="9">
    <location>
        <begin position="188"/>
        <end position="546"/>
    </location>
</feature>
<dbReference type="PRINTS" id="PR00738">
    <property type="entry name" value="GLHYDRLASE20"/>
</dbReference>
<evidence type="ECO:0000256" key="6">
    <source>
        <dbReference type="ARBA" id="ARBA00023295"/>
    </source>
</evidence>
<dbReference type="Gene3D" id="3.20.20.80">
    <property type="entry name" value="Glycosidases"/>
    <property type="match status" value="1"/>
</dbReference>
<evidence type="ECO:0000313" key="11">
    <source>
        <dbReference type="EMBL" id="KAI5078586.1"/>
    </source>
</evidence>
<evidence type="ECO:0000256" key="1">
    <source>
        <dbReference type="ARBA" id="ARBA00001231"/>
    </source>
</evidence>
<evidence type="ECO:0000256" key="7">
    <source>
        <dbReference type="PIRNR" id="PIRNR001093"/>
    </source>
</evidence>